<dbReference type="KEGG" id="ols:Olsu_0261"/>
<dbReference type="AlphaFoldDB" id="E1QYC1"/>
<reference evidence="1 2" key="1">
    <citation type="journal article" date="2010" name="Stand. Genomic Sci.">
        <title>Complete genome sequence of Olsenella uli type strain (VPI D76D-27C).</title>
        <authorList>
            <person name="Goker M."/>
            <person name="Held B."/>
            <person name="Lucas S."/>
            <person name="Nolan M."/>
            <person name="Yasawong M."/>
            <person name="Glavina Del Rio T."/>
            <person name="Tice H."/>
            <person name="Cheng J.F."/>
            <person name="Bruce D."/>
            <person name="Detter J.C."/>
            <person name="Tapia R."/>
            <person name="Han C."/>
            <person name="Goodwin L."/>
            <person name="Pitluck S."/>
            <person name="Liolios K."/>
            <person name="Ivanova N."/>
            <person name="Mavromatis K."/>
            <person name="Mikhailova N."/>
            <person name="Pati A."/>
            <person name="Chen A."/>
            <person name="Palaniappan K."/>
            <person name="Land M."/>
            <person name="Hauser L."/>
            <person name="Chang Y.J."/>
            <person name="Jeffries C.D."/>
            <person name="Rohde M."/>
            <person name="Sikorski J."/>
            <person name="Pukall R."/>
            <person name="Woyke T."/>
            <person name="Bristow J."/>
            <person name="Eisen J.A."/>
            <person name="Markowitz V."/>
            <person name="Hugenholtz P."/>
            <person name="Kyrpides N.C."/>
            <person name="Klenk H.P."/>
            <person name="Lapidus A."/>
        </authorList>
    </citation>
    <scope>NUCLEOTIDE SEQUENCE [LARGE SCALE GENOMIC DNA]</scope>
    <source>
        <strain evidence="2">ATCC 49627 / DSM 7084 / CIP 109912 / JCM 12494 / NCIMB 702895 / VPI D76D-27C</strain>
    </source>
</reference>
<organism evidence="1 2">
    <name type="scientific">Olsenella uli (strain ATCC 49627 / DSM 7084 / CCUG 31166 / CIP 109912 / JCM 12494 / LMG 11480 / NCIMB 702895 / VPI D76D-27C)</name>
    <name type="common">Lactobacillus uli</name>
    <dbReference type="NCBI Taxonomy" id="633147"/>
    <lineage>
        <taxon>Bacteria</taxon>
        <taxon>Bacillati</taxon>
        <taxon>Actinomycetota</taxon>
        <taxon>Coriobacteriia</taxon>
        <taxon>Coriobacteriales</taxon>
        <taxon>Atopobiaceae</taxon>
        <taxon>Olsenella</taxon>
    </lineage>
</organism>
<dbReference type="EMBL" id="CP002106">
    <property type="protein sequence ID" value="ADK67385.1"/>
    <property type="molecule type" value="Genomic_DNA"/>
</dbReference>
<protein>
    <recommendedName>
        <fullName evidence="3">MBL fold metallo-hydrolase</fullName>
    </recommendedName>
</protein>
<dbReference type="PATRIC" id="fig|633147.7.peg.1787"/>
<dbReference type="Proteomes" id="UP000000333">
    <property type="component" value="Chromosome"/>
</dbReference>
<dbReference type="RefSeq" id="WP_013251137.1">
    <property type="nucleotide sequence ID" value="NC_014363.1"/>
</dbReference>
<dbReference type="OrthoDB" id="3190691at2"/>
<keyword evidence="2" id="KW-1185">Reference proteome</keyword>
<dbReference type="STRING" id="633147.Olsu_0261"/>
<evidence type="ECO:0000313" key="1">
    <source>
        <dbReference type="EMBL" id="ADK67385.1"/>
    </source>
</evidence>
<dbReference type="Gene3D" id="3.60.15.10">
    <property type="entry name" value="Ribonuclease Z/Hydroxyacylglutathione hydrolase-like"/>
    <property type="match status" value="1"/>
</dbReference>
<evidence type="ECO:0000313" key="2">
    <source>
        <dbReference type="Proteomes" id="UP000000333"/>
    </source>
</evidence>
<dbReference type="PANTHER" id="PTHR42967:SF1">
    <property type="entry name" value="MBL FOLD METALLO-HYDROLASE"/>
    <property type="match status" value="1"/>
</dbReference>
<dbReference type="PANTHER" id="PTHR42967">
    <property type="entry name" value="METAL DEPENDENT HYDROLASE"/>
    <property type="match status" value="1"/>
</dbReference>
<proteinExistence type="predicted"/>
<dbReference type="eggNOG" id="COG2220">
    <property type="taxonomic scope" value="Bacteria"/>
</dbReference>
<name>E1QYC1_OLSUV</name>
<accession>E1QYC1</accession>
<dbReference type="HOGENOM" id="CLU_061731_0_0_11"/>
<dbReference type="GeneID" id="78511728"/>
<sequence length="245" mass="26922">MRITHIYHSGFAVELACCTLLFDWYTGELPRLRYDLPLVTLVSHEHSDHYGRCIWSLREQFPNVRYVLDEDVAADAPADARVTAVEPHESYELQLDGMGSLPDAAGATVPLSVETLESNDEGVAFLVRACGTSAFFSGDLNSWQWARPAEQNAASEKFFRTELSRIVPGPVDLAFVPLDPRLEDPAAGIAALMDVVGARALFPMHYWDASAAARALMSDARLAPYLGITHFEDVCELPDPVTPSA</sequence>
<dbReference type="SUPFAM" id="SSF56281">
    <property type="entry name" value="Metallo-hydrolase/oxidoreductase"/>
    <property type="match status" value="1"/>
</dbReference>
<gene>
    <name evidence="1" type="ordered locus">Olsu_0261</name>
</gene>
<evidence type="ECO:0008006" key="3">
    <source>
        <dbReference type="Google" id="ProtNLM"/>
    </source>
</evidence>
<dbReference type="InterPro" id="IPR036866">
    <property type="entry name" value="RibonucZ/Hydroxyglut_hydro"/>
</dbReference>